<keyword evidence="3" id="KW-1185">Reference proteome</keyword>
<organism evidence="2 3">
    <name type="scientific">Flavobacterium cyanobacteriorum</name>
    <dbReference type="NCBI Taxonomy" id="2022802"/>
    <lineage>
        <taxon>Bacteria</taxon>
        <taxon>Pseudomonadati</taxon>
        <taxon>Bacteroidota</taxon>
        <taxon>Flavobacteriia</taxon>
        <taxon>Flavobacteriales</taxon>
        <taxon>Flavobacteriaceae</taxon>
        <taxon>Flavobacterium</taxon>
    </lineage>
</organism>
<gene>
    <name evidence="2" type="ORF">CHU92_03295</name>
</gene>
<evidence type="ECO:0008006" key="4">
    <source>
        <dbReference type="Google" id="ProtNLM"/>
    </source>
</evidence>
<dbReference type="EMBL" id="NOXV01000176">
    <property type="protein sequence ID" value="OYQ43547.1"/>
    <property type="molecule type" value="Genomic_DNA"/>
</dbReference>
<accession>A0A255ZPP2</accession>
<feature type="region of interest" description="Disordered" evidence="1">
    <location>
        <begin position="90"/>
        <end position="112"/>
    </location>
</feature>
<name>A0A255ZPP2_9FLAO</name>
<feature type="non-terminal residue" evidence="2">
    <location>
        <position position="1"/>
    </location>
</feature>
<dbReference type="Proteomes" id="UP000216605">
    <property type="component" value="Unassembled WGS sequence"/>
</dbReference>
<dbReference type="PANTHER" id="PTHR33408">
    <property type="entry name" value="TRANSPOSASE"/>
    <property type="match status" value="1"/>
</dbReference>
<evidence type="ECO:0000256" key="1">
    <source>
        <dbReference type="SAM" id="MobiDB-lite"/>
    </source>
</evidence>
<proteinExistence type="predicted"/>
<sequence>KPHLENLKETYGEEVFQELQDITADAGYGSEENYDYLEQQELTAYVKYNTFDKEQDKNYQKKHKPFSKENLHYNQEDDYYVCPIGQKMHKTHESKKTTEAGYTQHLSHYQAQ</sequence>
<reference evidence="2 3" key="1">
    <citation type="submission" date="2017-07" db="EMBL/GenBank/DDBJ databases">
        <title>Flavobacterium cyanobacteriorum sp. nov., isolated from cyanobacterial aggregates in a eutrophic lake.</title>
        <authorList>
            <person name="Cai H."/>
        </authorList>
    </citation>
    <scope>NUCLEOTIDE SEQUENCE [LARGE SCALE GENOMIC DNA]</scope>
    <source>
        <strain evidence="2 3">TH021</strain>
    </source>
</reference>
<protein>
    <recommendedName>
        <fullName evidence="4">IS5/IS1182 family transposase</fullName>
    </recommendedName>
</protein>
<evidence type="ECO:0000313" key="3">
    <source>
        <dbReference type="Proteomes" id="UP000216605"/>
    </source>
</evidence>
<dbReference type="AlphaFoldDB" id="A0A255ZPP2"/>
<feature type="non-terminal residue" evidence="2">
    <location>
        <position position="112"/>
    </location>
</feature>
<evidence type="ECO:0000313" key="2">
    <source>
        <dbReference type="EMBL" id="OYQ43547.1"/>
    </source>
</evidence>
<comment type="caution">
    <text evidence="2">The sequence shown here is derived from an EMBL/GenBank/DDBJ whole genome shotgun (WGS) entry which is preliminary data.</text>
</comment>
<feature type="compositionally biased region" description="Polar residues" evidence="1">
    <location>
        <begin position="100"/>
        <end position="112"/>
    </location>
</feature>
<dbReference type="PANTHER" id="PTHR33408:SF2">
    <property type="entry name" value="TRANSPOSASE DDE DOMAIN-CONTAINING PROTEIN"/>
    <property type="match status" value="1"/>
</dbReference>